<name>A0A517DW11_9FIRM</name>
<comment type="similarity">
    <text evidence="1">Belongs to the UPF0749 family.</text>
</comment>
<dbReference type="KEGG" id="sted:SPTER_29030"/>
<dbReference type="AlphaFoldDB" id="A0A517DW11"/>
<dbReference type="Proteomes" id="UP000320776">
    <property type="component" value="Chromosome"/>
</dbReference>
<dbReference type="InterPro" id="IPR010273">
    <property type="entry name" value="DUF881"/>
</dbReference>
<evidence type="ECO:0008006" key="4">
    <source>
        <dbReference type="Google" id="ProtNLM"/>
    </source>
</evidence>
<protein>
    <recommendedName>
        <fullName evidence="4">Division initiation protein</fullName>
    </recommendedName>
</protein>
<dbReference type="Gene3D" id="3.30.70.1880">
    <property type="entry name" value="Protein of unknown function DUF881"/>
    <property type="match status" value="1"/>
</dbReference>
<gene>
    <name evidence="2" type="ORF">SPTER_29030</name>
</gene>
<dbReference type="OrthoDB" id="9776196at2"/>
<organism evidence="2 3">
    <name type="scientific">Sporomusa termitida</name>
    <dbReference type="NCBI Taxonomy" id="2377"/>
    <lineage>
        <taxon>Bacteria</taxon>
        <taxon>Bacillati</taxon>
        <taxon>Bacillota</taxon>
        <taxon>Negativicutes</taxon>
        <taxon>Selenomonadales</taxon>
        <taxon>Sporomusaceae</taxon>
        <taxon>Sporomusa</taxon>
    </lineage>
</organism>
<evidence type="ECO:0000313" key="3">
    <source>
        <dbReference type="Proteomes" id="UP000320776"/>
    </source>
</evidence>
<evidence type="ECO:0000256" key="1">
    <source>
        <dbReference type="ARBA" id="ARBA00009108"/>
    </source>
</evidence>
<accession>A0A517DW11</accession>
<dbReference type="RefSeq" id="WP_144351002.1">
    <property type="nucleotide sequence ID" value="NZ_CP036259.1"/>
</dbReference>
<evidence type="ECO:0000313" key="2">
    <source>
        <dbReference type="EMBL" id="QDR81517.1"/>
    </source>
</evidence>
<dbReference type="EMBL" id="CP036259">
    <property type="protein sequence ID" value="QDR81517.1"/>
    <property type="molecule type" value="Genomic_DNA"/>
</dbReference>
<sequence>MLPKKGQVSISLVCVVLGIILAVQFKNNQDFRYSLQNQRVEDLTLRLSSSEKEIAILHSQIRELQSADAAHKEAQRIAMGAGTLPLTGPGIIVTLEEDRRQPINTKSSELYLIRAEDMLKILNELRAGGAEAIAINNQRLITGSGIIQNGQSMSVNGTDFAAPFEIRAIGDPATLENSLKMRGGVIETLSFWGIKITVSQQPDIQLPAYTGVFHFQYAKPVEQTD</sequence>
<dbReference type="Pfam" id="PF05949">
    <property type="entry name" value="DUF881"/>
    <property type="match status" value="1"/>
</dbReference>
<proteinExistence type="inferred from homology"/>
<keyword evidence="3" id="KW-1185">Reference proteome</keyword>
<reference evidence="2 3" key="1">
    <citation type="submission" date="2019-02" db="EMBL/GenBank/DDBJ databases">
        <title>Closed genome of Sporomusa termitida DSM 4440.</title>
        <authorList>
            <person name="Poehlein A."/>
            <person name="Daniel R."/>
        </authorList>
    </citation>
    <scope>NUCLEOTIDE SEQUENCE [LARGE SCALE GENOMIC DNA]</scope>
    <source>
        <strain evidence="2 3">DSM 4440</strain>
    </source>
</reference>
<dbReference type="PANTHER" id="PTHR37313:SF2">
    <property type="entry name" value="UPF0749 PROTEIN YLXX"/>
    <property type="match status" value="1"/>
</dbReference>
<dbReference type="PANTHER" id="PTHR37313">
    <property type="entry name" value="UPF0749 PROTEIN RV1825"/>
    <property type="match status" value="1"/>
</dbReference>